<dbReference type="AlphaFoldDB" id="A0A9N9S194"/>
<evidence type="ECO:0000256" key="2">
    <source>
        <dbReference type="ARBA" id="ARBA00022837"/>
    </source>
</evidence>
<gene>
    <name evidence="5" type="ORF">CHIRRI_LOCUS10339</name>
</gene>
<proteinExistence type="predicted"/>
<dbReference type="GO" id="GO:0016460">
    <property type="term" value="C:myosin II complex"/>
    <property type="evidence" value="ECO:0007669"/>
    <property type="project" value="TreeGrafter"/>
</dbReference>
<evidence type="ECO:0000256" key="3">
    <source>
        <dbReference type="SAM" id="MobiDB-lite"/>
    </source>
</evidence>
<accession>A0A9N9S194</accession>
<dbReference type="PANTHER" id="PTHR23048:SF0">
    <property type="entry name" value="CALMODULIN LIKE 3"/>
    <property type="match status" value="1"/>
</dbReference>
<dbReference type="Pfam" id="PF13499">
    <property type="entry name" value="EF-hand_7"/>
    <property type="match status" value="2"/>
</dbReference>
<dbReference type="InterPro" id="IPR018247">
    <property type="entry name" value="EF_Hand_1_Ca_BS"/>
</dbReference>
<feature type="domain" description="EF-hand" evidence="4">
    <location>
        <begin position="162"/>
        <end position="195"/>
    </location>
</feature>
<dbReference type="PROSITE" id="PS00018">
    <property type="entry name" value="EF_HAND_1"/>
    <property type="match status" value="2"/>
</dbReference>
<evidence type="ECO:0000313" key="5">
    <source>
        <dbReference type="EMBL" id="CAG9807491.1"/>
    </source>
</evidence>
<feature type="region of interest" description="Disordered" evidence="3">
    <location>
        <begin position="1"/>
        <end position="41"/>
    </location>
</feature>
<dbReference type="InterPro" id="IPR050230">
    <property type="entry name" value="CALM/Myosin/TropC-like"/>
</dbReference>
<dbReference type="SUPFAM" id="SSF47473">
    <property type="entry name" value="EF-hand"/>
    <property type="match status" value="1"/>
</dbReference>
<dbReference type="PROSITE" id="PS50222">
    <property type="entry name" value="EF_HAND_2"/>
    <property type="match status" value="4"/>
</dbReference>
<evidence type="ECO:0000259" key="4">
    <source>
        <dbReference type="PROSITE" id="PS50222"/>
    </source>
</evidence>
<dbReference type="Gene3D" id="1.10.238.10">
    <property type="entry name" value="EF-hand"/>
    <property type="match status" value="2"/>
</dbReference>
<keyword evidence="6" id="KW-1185">Reference proteome</keyword>
<reference evidence="5" key="2">
    <citation type="submission" date="2022-10" db="EMBL/GenBank/DDBJ databases">
        <authorList>
            <consortium name="ENA_rothamsted_submissions"/>
            <consortium name="culmorum"/>
            <person name="King R."/>
        </authorList>
    </citation>
    <scope>NUCLEOTIDE SEQUENCE</scope>
</reference>
<evidence type="ECO:0000313" key="6">
    <source>
        <dbReference type="Proteomes" id="UP001153620"/>
    </source>
</evidence>
<evidence type="ECO:0000256" key="1">
    <source>
        <dbReference type="ARBA" id="ARBA00022737"/>
    </source>
</evidence>
<feature type="domain" description="EF-hand" evidence="4">
    <location>
        <begin position="49"/>
        <end position="84"/>
    </location>
</feature>
<protein>
    <recommendedName>
        <fullName evidence="4">EF-hand domain-containing protein</fullName>
    </recommendedName>
</protein>
<organism evidence="5 6">
    <name type="scientific">Chironomus riparius</name>
    <dbReference type="NCBI Taxonomy" id="315576"/>
    <lineage>
        <taxon>Eukaryota</taxon>
        <taxon>Metazoa</taxon>
        <taxon>Ecdysozoa</taxon>
        <taxon>Arthropoda</taxon>
        <taxon>Hexapoda</taxon>
        <taxon>Insecta</taxon>
        <taxon>Pterygota</taxon>
        <taxon>Neoptera</taxon>
        <taxon>Endopterygota</taxon>
        <taxon>Diptera</taxon>
        <taxon>Nematocera</taxon>
        <taxon>Chironomoidea</taxon>
        <taxon>Chironomidae</taxon>
        <taxon>Chironominae</taxon>
        <taxon>Chironomus</taxon>
    </lineage>
</organism>
<keyword evidence="1" id="KW-0677">Repeat</keyword>
<dbReference type="InterPro" id="IPR002048">
    <property type="entry name" value="EF_hand_dom"/>
</dbReference>
<dbReference type="OrthoDB" id="26525at2759"/>
<dbReference type="Proteomes" id="UP001153620">
    <property type="component" value="Chromosome 3"/>
</dbReference>
<dbReference type="GO" id="GO:0005509">
    <property type="term" value="F:calcium ion binding"/>
    <property type="evidence" value="ECO:0007669"/>
    <property type="project" value="InterPro"/>
</dbReference>
<reference evidence="5" key="1">
    <citation type="submission" date="2022-01" db="EMBL/GenBank/DDBJ databases">
        <authorList>
            <person name="King R."/>
        </authorList>
    </citation>
    <scope>NUCLEOTIDE SEQUENCE</scope>
</reference>
<dbReference type="EMBL" id="OU895879">
    <property type="protein sequence ID" value="CAG9807491.1"/>
    <property type="molecule type" value="Genomic_DNA"/>
</dbReference>
<name>A0A9N9S194_9DIPT</name>
<feature type="domain" description="EF-hand" evidence="4">
    <location>
        <begin position="126"/>
        <end position="161"/>
    </location>
</feature>
<dbReference type="PANTHER" id="PTHR23048">
    <property type="entry name" value="MYOSIN LIGHT CHAIN 1, 3"/>
    <property type="match status" value="1"/>
</dbReference>
<feature type="domain" description="EF-hand" evidence="4">
    <location>
        <begin position="85"/>
        <end position="120"/>
    </location>
</feature>
<keyword evidence="2" id="KW-0106">Calcium</keyword>
<dbReference type="InterPro" id="IPR011992">
    <property type="entry name" value="EF-hand-dom_pair"/>
</dbReference>
<dbReference type="CDD" id="cd00051">
    <property type="entry name" value="EFh"/>
    <property type="match status" value="1"/>
</dbReference>
<sequence length="195" mass="22101">MSEAPAATPAPAPAPAEPEKRTGPATWKFPPTRKSSIPDLDKETKLSKDQLKILRDAFNVFDNEKKGAISLDIIGTILELLGHAVEEEELDDILDEFDEDESGEIEFAEFVKLASRFVEPEEDYEQLRKELREVFMLYDKEARGYLPLDEFKKILREIDPELPEDELDEMIDEIDADGSGTIDFDEFMDVMAGAD</sequence>
<dbReference type="FunFam" id="1.10.238.10:FF:000001">
    <property type="entry name" value="Calmodulin 1"/>
    <property type="match status" value="1"/>
</dbReference>
<dbReference type="SMART" id="SM00054">
    <property type="entry name" value="EFh"/>
    <property type="match status" value="4"/>
</dbReference>